<dbReference type="Proteomes" id="UP000031883">
    <property type="component" value="Chromosome"/>
</dbReference>
<proteinExistence type="predicted"/>
<dbReference type="InterPro" id="IPR047658">
    <property type="entry name" value="IS4-like_transpos"/>
</dbReference>
<keyword evidence="1" id="KW-1133">Transmembrane helix</keyword>
<keyword evidence="4" id="KW-1185">Reference proteome</keyword>
<reference evidence="3 4" key="1">
    <citation type="journal article" date="2015" name="Genome Announc.">
        <title>Thirty-Two Complete Genome Assemblies of Nine Yersinia Species, Including Y. pestis, Y. pseudotuberculosis, and Y. enterocolitica.</title>
        <authorList>
            <person name="Johnson S.L."/>
            <person name="Daligault H.E."/>
            <person name="Davenport K.W."/>
            <person name="Jaissle J."/>
            <person name="Frey K.G."/>
            <person name="Ladner J.T."/>
            <person name="Broomall S.M."/>
            <person name="Bishop-Lilly K.A."/>
            <person name="Bruce D.C."/>
            <person name="Coyne S.R."/>
            <person name="Gibbons H.S."/>
            <person name="Lo C.C."/>
            <person name="Munk A.C."/>
            <person name="Rosenzweig C.N."/>
            <person name="Koroleva G.I."/>
            <person name="Palacios G.F."/>
            <person name="Redden C.L."/>
            <person name="Xu Y."/>
            <person name="Minogue T.D."/>
            <person name="Chain P.S."/>
        </authorList>
    </citation>
    <scope>NUCLEOTIDE SEQUENCE [LARGE SCALE GENOMIC DNA]</scope>
    <source>
        <strain evidence="3 4">Y231</strain>
    </source>
</reference>
<dbReference type="InterPro" id="IPR012337">
    <property type="entry name" value="RNaseH-like_sf"/>
</dbReference>
<evidence type="ECO:0000259" key="2">
    <source>
        <dbReference type="Pfam" id="PF01609"/>
    </source>
</evidence>
<dbReference type="PANTHER" id="PTHR35404">
    <property type="entry name" value="TRANSPOSASE OF TN10"/>
    <property type="match status" value="1"/>
</dbReference>
<dbReference type="PANTHER" id="PTHR35404:SF8">
    <property type="entry name" value="TRANSPOSASE OF TN10"/>
    <property type="match status" value="1"/>
</dbReference>
<organism evidence="3 4">
    <name type="scientific">Yersinia rochesterensis</name>
    <dbReference type="NCBI Taxonomy" id="1604335"/>
    <lineage>
        <taxon>Bacteria</taxon>
        <taxon>Pseudomonadati</taxon>
        <taxon>Pseudomonadota</taxon>
        <taxon>Gammaproteobacteria</taxon>
        <taxon>Enterobacterales</taxon>
        <taxon>Yersiniaceae</taxon>
        <taxon>Yersinia</taxon>
    </lineage>
</organism>
<dbReference type="EMBL" id="CP009997">
    <property type="protein sequence ID" value="AJJ35540.1"/>
    <property type="molecule type" value="Genomic_DNA"/>
</dbReference>
<feature type="transmembrane region" description="Helical" evidence="1">
    <location>
        <begin position="316"/>
        <end position="335"/>
    </location>
</feature>
<dbReference type="NCBIfam" id="NF033591">
    <property type="entry name" value="transpos_IS4_2"/>
    <property type="match status" value="1"/>
</dbReference>
<keyword evidence="1" id="KW-0812">Transmembrane</keyword>
<dbReference type="InterPro" id="IPR002559">
    <property type="entry name" value="Transposase_11"/>
</dbReference>
<name>A0ABM5SLV4_9GAMM</name>
<evidence type="ECO:0000256" key="1">
    <source>
        <dbReference type="SAM" id="Phobius"/>
    </source>
</evidence>
<keyword evidence="1" id="KW-0472">Membrane</keyword>
<evidence type="ECO:0000313" key="3">
    <source>
        <dbReference type="EMBL" id="AJJ35540.1"/>
    </source>
</evidence>
<gene>
    <name evidence="3" type="ORF">CH54_1591</name>
</gene>
<dbReference type="Pfam" id="PF01609">
    <property type="entry name" value="DDE_Tnp_1"/>
    <property type="match status" value="1"/>
</dbReference>
<protein>
    <submittedName>
        <fullName evidence="3">Transposase DDE domain protein</fullName>
    </submittedName>
</protein>
<accession>A0ABM5SLV4</accession>
<sequence length="421" mass="48160">MPARKVCQNFFRGALAPFHQYRQNALIDATVALTRGASLTLTSIGRHLPGTAQVKHKIKRVDRLLGNTALHHDIPLIFRNITSLLTRRLPWCVIAVDWSGYPSQAFHVLRASLICDARSIPLMSQIVPSHNQQNALIQKEFLNSIATAIAPDKKVLIVTDAGFQNTWFHHIKSLGWDFIGRVRGNIQLRLDKKGEHWFRRQELSASGQPEYLGPGTLARAEYARCDGHFYLHKKEPKGRQNKRARCRISRYSQERDGRAAAKEPWLIFSSTEEFKPREVMKLYSRRMQIEQNFRDEKSERFGFGLRASHSRTAGRILVLSLLATLSTAVLWLLGYHAENKGLHLRYQANSLKSRRVISYLTLAENILRHSPLILTRTALDTVLNHLAKTYRIWCWFISAELVGIPQRLAGFFVNRSLISAL</sequence>
<dbReference type="SUPFAM" id="SSF53098">
    <property type="entry name" value="Ribonuclease H-like"/>
    <property type="match status" value="1"/>
</dbReference>
<feature type="domain" description="Transposase IS4-like" evidence="2">
    <location>
        <begin position="103"/>
        <end position="317"/>
    </location>
</feature>
<evidence type="ECO:0000313" key="4">
    <source>
        <dbReference type="Proteomes" id="UP000031883"/>
    </source>
</evidence>